<comment type="subcellular location">
    <subcellularLocation>
        <location evidence="7">Secreted</location>
    </subcellularLocation>
</comment>
<keyword evidence="7" id="KW-0964">Secreted</keyword>
<dbReference type="PANTHER" id="PTHR43579:SF1">
    <property type="entry name" value="NEUTRAL METALLOPROTEINASE"/>
    <property type="match status" value="1"/>
</dbReference>
<dbReference type="Pfam" id="PF20242">
    <property type="entry name" value="Emfourin"/>
    <property type="match status" value="1"/>
</dbReference>
<feature type="region of interest" description="Disordered" evidence="8">
    <location>
        <begin position="22"/>
        <end position="54"/>
    </location>
</feature>
<keyword evidence="3" id="KW-0479">Metal-binding</keyword>
<dbReference type="CDD" id="cd09597">
    <property type="entry name" value="M4_TLP"/>
    <property type="match status" value="1"/>
</dbReference>
<dbReference type="InterPro" id="IPR027268">
    <property type="entry name" value="Peptidase_M4/M1_CTD_sf"/>
</dbReference>
<dbReference type="InterPro" id="IPR023612">
    <property type="entry name" value="Peptidase_M4"/>
</dbReference>
<dbReference type="Gene3D" id="1.10.390.10">
    <property type="entry name" value="Neutral Protease Domain 2"/>
    <property type="match status" value="1"/>
</dbReference>
<organism evidence="11 12">
    <name type="scientific">Nocardioides pini</name>
    <dbReference type="NCBI Taxonomy" id="2975053"/>
    <lineage>
        <taxon>Bacteria</taxon>
        <taxon>Bacillati</taxon>
        <taxon>Actinomycetota</taxon>
        <taxon>Actinomycetes</taxon>
        <taxon>Propionibacteriales</taxon>
        <taxon>Nocardioidaceae</taxon>
        <taxon>Nocardioides</taxon>
    </lineage>
</organism>
<feature type="region of interest" description="Disordered" evidence="8">
    <location>
        <begin position="340"/>
        <end position="361"/>
    </location>
</feature>
<dbReference type="PANTHER" id="PTHR43579">
    <property type="match status" value="1"/>
</dbReference>
<evidence type="ECO:0000313" key="12">
    <source>
        <dbReference type="Proteomes" id="UP001074726"/>
    </source>
</evidence>
<evidence type="ECO:0000256" key="1">
    <source>
        <dbReference type="ARBA" id="ARBA00009388"/>
    </source>
</evidence>
<evidence type="ECO:0000256" key="4">
    <source>
        <dbReference type="ARBA" id="ARBA00022801"/>
    </source>
</evidence>
<gene>
    <name evidence="11" type="ORF">NYO98_10175</name>
</gene>
<dbReference type="InterPro" id="IPR049457">
    <property type="entry name" value="Emfourin"/>
</dbReference>
<dbReference type="InterPro" id="IPR052759">
    <property type="entry name" value="Metalloprotease_M4"/>
</dbReference>
<dbReference type="PRINTS" id="PR00730">
    <property type="entry name" value="THERMOLYSIN"/>
</dbReference>
<feature type="compositionally biased region" description="Pro residues" evidence="8">
    <location>
        <begin position="348"/>
        <end position="357"/>
    </location>
</feature>
<protein>
    <recommendedName>
        <fullName evidence="7">Neutral metalloproteinase</fullName>
        <ecNumber evidence="7">3.4.24.-</ecNumber>
    </recommendedName>
</protein>
<dbReference type="SUPFAM" id="SSF55486">
    <property type="entry name" value="Metalloproteases ('zincins'), catalytic domain"/>
    <property type="match status" value="1"/>
</dbReference>
<feature type="compositionally biased region" description="Basic and acidic residues" evidence="8">
    <location>
        <begin position="22"/>
        <end position="38"/>
    </location>
</feature>
<comment type="function">
    <text evidence="7">Extracellular zinc metalloprotease.</text>
</comment>
<evidence type="ECO:0000259" key="9">
    <source>
        <dbReference type="Pfam" id="PF01447"/>
    </source>
</evidence>
<evidence type="ECO:0000256" key="3">
    <source>
        <dbReference type="ARBA" id="ARBA00022723"/>
    </source>
</evidence>
<dbReference type="Gene3D" id="3.10.170.10">
    <property type="match status" value="1"/>
</dbReference>
<evidence type="ECO:0000256" key="5">
    <source>
        <dbReference type="ARBA" id="ARBA00022833"/>
    </source>
</evidence>
<dbReference type="RefSeq" id="WP_268111550.1">
    <property type="nucleotide sequence ID" value="NZ_JAPPUX010000003.1"/>
</dbReference>
<dbReference type="Pfam" id="PF02868">
    <property type="entry name" value="Peptidase_M4_C"/>
    <property type="match status" value="1"/>
</dbReference>
<feature type="domain" description="Peptidase M4 C-terminal" evidence="10">
    <location>
        <begin position="171"/>
        <end position="333"/>
    </location>
</feature>
<evidence type="ECO:0000259" key="10">
    <source>
        <dbReference type="Pfam" id="PF02868"/>
    </source>
</evidence>
<reference evidence="11" key="1">
    <citation type="submission" date="2022-08" db="EMBL/GenBank/DDBJ databases">
        <title>Genome sequencing of Nocardioides sp. STR2.</title>
        <authorList>
            <person name="So Y."/>
        </authorList>
    </citation>
    <scope>NUCLEOTIDE SEQUENCE</scope>
    <source>
        <strain evidence="11">STR2</strain>
    </source>
</reference>
<dbReference type="EC" id="3.4.24.-" evidence="7"/>
<keyword evidence="5 7" id="KW-0862">Zinc</keyword>
<dbReference type="Pfam" id="PF01447">
    <property type="entry name" value="Peptidase_M4"/>
    <property type="match status" value="1"/>
</dbReference>
<sequence length="453" mass="47407">MTTPRVTRCSFIPPWLAERVDGPERAARDDELRRERALRAGAPRPTPPSAEGVVAGPAWTVHDAESRTTLPGTPARSAGEPETGDVAVDEAASGIEATLQMFLDDLGRDSHDGAGAPVSLTVHYGSRYNNAFWDGTQLVFGDGDGRVFERFTKPVDVLAHEFSHAVVEHTAGLTYRGQSGALNESVADAFASCLKQRLLGQEAGEGDWLIGQGIFTPSVQARALRDMAAPGTAYDDPELGADPQVGHMDDYVETTADNGGVHLNSGIPNKAFQLAAVAIGGTSIAGAGRIWYDALVGGDVPAGASFATFAAATVAAAGDHAPAVRDAWDQVGIEVAAAPGETGETGEQPPPPVPAPQPAGRLRVERSGGFAGRTETAEVDLGEVDDPDLGQLVSEAVLRSATADVPPKPDMFVYTFTVEGQDPVRVPEHLLTASQAELARRLLRGGAADDWQA</sequence>
<accession>A0ABT4CFA6</accession>
<dbReference type="EMBL" id="JAPPUX010000003">
    <property type="protein sequence ID" value="MCY4726644.1"/>
    <property type="molecule type" value="Genomic_DNA"/>
</dbReference>
<evidence type="ECO:0000256" key="6">
    <source>
        <dbReference type="ARBA" id="ARBA00023049"/>
    </source>
</evidence>
<comment type="similarity">
    <text evidence="1 7">Belongs to the peptidase M4 family.</text>
</comment>
<keyword evidence="12" id="KW-1185">Reference proteome</keyword>
<keyword evidence="4 7" id="KW-0378">Hydrolase</keyword>
<dbReference type="InterPro" id="IPR013856">
    <property type="entry name" value="Peptidase_M4_domain"/>
</dbReference>
<comment type="caution">
    <text evidence="11">The sequence shown here is derived from an EMBL/GenBank/DDBJ whole genome shotgun (WGS) entry which is preliminary data.</text>
</comment>
<evidence type="ECO:0000256" key="8">
    <source>
        <dbReference type="SAM" id="MobiDB-lite"/>
    </source>
</evidence>
<name>A0ABT4CFA6_9ACTN</name>
<keyword evidence="6 7" id="KW-0482">Metalloprotease</keyword>
<evidence type="ECO:0000256" key="7">
    <source>
        <dbReference type="RuleBase" id="RU366073"/>
    </source>
</evidence>
<comment type="cofactor">
    <cofactor evidence="7">
        <name>Zn(2+)</name>
        <dbReference type="ChEBI" id="CHEBI:29105"/>
    </cofactor>
</comment>
<dbReference type="InterPro" id="IPR001570">
    <property type="entry name" value="Peptidase_M4_C_domain"/>
</dbReference>
<keyword evidence="2 7" id="KW-0645">Protease</keyword>
<evidence type="ECO:0000313" key="11">
    <source>
        <dbReference type="EMBL" id="MCY4726644.1"/>
    </source>
</evidence>
<feature type="domain" description="Peptidase M4" evidence="9">
    <location>
        <begin position="85"/>
        <end position="168"/>
    </location>
</feature>
<proteinExistence type="inferred from homology"/>
<dbReference type="Proteomes" id="UP001074726">
    <property type="component" value="Unassembled WGS sequence"/>
</dbReference>
<evidence type="ECO:0000256" key="2">
    <source>
        <dbReference type="ARBA" id="ARBA00022670"/>
    </source>
</evidence>